<dbReference type="PANTHER" id="PTHR24276:SF91">
    <property type="entry name" value="AT26814P-RELATED"/>
    <property type="match status" value="1"/>
</dbReference>
<proteinExistence type="predicted"/>
<evidence type="ECO:0000256" key="2">
    <source>
        <dbReference type="SAM" id="SignalP"/>
    </source>
</evidence>
<accession>A0A8C9RG63</accession>
<dbReference type="GeneTree" id="ENSGT01050000244971"/>
<dbReference type="AlphaFoldDB" id="A0A8C9RG63"/>
<dbReference type="InterPro" id="IPR001254">
    <property type="entry name" value="Trypsin_dom"/>
</dbReference>
<dbReference type="GO" id="GO:0006508">
    <property type="term" value="P:proteolysis"/>
    <property type="evidence" value="ECO:0007669"/>
    <property type="project" value="InterPro"/>
</dbReference>
<dbReference type="InterPro" id="IPR050430">
    <property type="entry name" value="Peptidase_S1"/>
</dbReference>
<evidence type="ECO:0000259" key="3">
    <source>
        <dbReference type="PROSITE" id="PS50240"/>
    </source>
</evidence>
<dbReference type="Ensembl" id="ENSSFOT00015011863.2">
    <property type="protein sequence ID" value="ENSSFOP00015011712.2"/>
    <property type="gene ID" value="ENSSFOG00015017593.2"/>
</dbReference>
<reference evidence="4" key="3">
    <citation type="submission" date="2025-09" db="UniProtKB">
        <authorList>
            <consortium name="Ensembl"/>
        </authorList>
    </citation>
    <scope>IDENTIFICATION</scope>
</reference>
<dbReference type="InterPro" id="IPR043504">
    <property type="entry name" value="Peptidase_S1_PA_chymotrypsin"/>
</dbReference>
<reference evidence="4 5" key="1">
    <citation type="submission" date="2019-04" db="EMBL/GenBank/DDBJ databases">
        <authorList>
            <consortium name="Wellcome Sanger Institute Data Sharing"/>
        </authorList>
    </citation>
    <scope>NUCLEOTIDE SEQUENCE [LARGE SCALE GENOMIC DNA]</scope>
</reference>
<dbReference type="PANTHER" id="PTHR24276">
    <property type="entry name" value="POLYSERASE-RELATED"/>
    <property type="match status" value="1"/>
</dbReference>
<dbReference type="GO" id="GO:0004252">
    <property type="term" value="F:serine-type endopeptidase activity"/>
    <property type="evidence" value="ECO:0007669"/>
    <property type="project" value="InterPro"/>
</dbReference>
<keyword evidence="1" id="KW-1015">Disulfide bond</keyword>
<dbReference type="Gene3D" id="2.40.10.10">
    <property type="entry name" value="Trypsin-like serine proteases"/>
    <property type="match status" value="2"/>
</dbReference>
<reference evidence="4" key="2">
    <citation type="submission" date="2025-08" db="UniProtKB">
        <authorList>
            <consortium name="Ensembl"/>
        </authorList>
    </citation>
    <scope>IDENTIFICATION</scope>
</reference>
<feature type="signal peptide" evidence="2">
    <location>
        <begin position="1"/>
        <end position="18"/>
    </location>
</feature>
<keyword evidence="5" id="KW-1185">Reference proteome</keyword>
<dbReference type="Proteomes" id="UP000694397">
    <property type="component" value="Chromosome 19"/>
</dbReference>
<dbReference type="InterPro" id="IPR009003">
    <property type="entry name" value="Peptidase_S1_PA"/>
</dbReference>
<feature type="chain" id="PRO_5034106485" description="Peptidase S1 domain-containing protein" evidence="2">
    <location>
        <begin position="19"/>
        <end position="110"/>
    </location>
</feature>
<evidence type="ECO:0000256" key="1">
    <source>
        <dbReference type="ARBA" id="ARBA00023157"/>
    </source>
</evidence>
<gene>
    <name evidence="4" type="primary">LOC108939120</name>
</gene>
<evidence type="ECO:0000313" key="5">
    <source>
        <dbReference type="Proteomes" id="UP000694397"/>
    </source>
</evidence>
<evidence type="ECO:0000313" key="4">
    <source>
        <dbReference type="Ensembl" id="ENSSFOP00015011712.2"/>
    </source>
</evidence>
<protein>
    <recommendedName>
        <fullName evidence="3">Peptidase S1 domain-containing protein</fullName>
    </recommendedName>
</protein>
<dbReference type="Pfam" id="PF00089">
    <property type="entry name" value="Trypsin"/>
    <property type="match status" value="1"/>
</dbReference>
<feature type="domain" description="Peptidase S1" evidence="3">
    <location>
        <begin position="34"/>
        <end position="106"/>
    </location>
</feature>
<dbReference type="SUPFAM" id="SSF50494">
    <property type="entry name" value="Trypsin-like serine proteases"/>
    <property type="match status" value="2"/>
</dbReference>
<sequence length="110" mass="12038">MSFYFILFFSLGQGFIEGRIVGGNVPAPHFIKYIVSLQSIKGQHFCGGSLINKYWVLTAGDSGGPLVCDGRVYGIVSWGNGCGNSRYPGVYTAVSRFHENAKQSRKRLAL</sequence>
<name>A0A8C9RG63_SCLFO</name>
<dbReference type="PROSITE" id="PS50240">
    <property type="entry name" value="TRYPSIN_DOM"/>
    <property type="match status" value="1"/>
</dbReference>
<keyword evidence="2" id="KW-0732">Signal</keyword>
<organism evidence="4 5">
    <name type="scientific">Scleropages formosus</name>
    <name type="common">Asian bonytongue</name>
    <name type="synonym">Osteoglossum formosum</name>
    <dbReference type="NCBI Taxonomy" id="113540"/>
    <lineage>
        <taxon>Eukaryota</taxon>
        <taxon>Metazoa</taxon>
        <taxon>Chordata</taxon>
        <taxon>Craniata</taxon>
        <taxon>Vertebrata</taxon>
        <taxon>Euteleostomi</taxon>
        <taxon>Actinopterygii</taxon>
        <taxon>Neopterygii</taxon>
        <taxon>Teleostei</taxon>
        <taxon>Osteoglossocephala</taxon>
        <taxon>Osteoglossomorpha</taxon>
        <taxon>Osteoglossiformes</taxon>
        <taxon>Osteoglossidae</taxon>
        <taxon>Scleropages</taxon>
    </lineage>
</organism>